<sequence>MSSCRPLSATGDGVPVGVPVTASSSICLAASAVTIFSSICVTTTSVSSCDGGTVTTVGAAVTMVSSSCD</sequence>
<feature type="non-terminal residue" evidence="1">
    <location>
        <position position="69"/>
    </location>
</feature>
<evidence type="ECO:0000313" key="2">
    <source>
        <dbReference type="Proteomes" id="UP000807159"/>
    </source>
</evidence>
<dbReference type="Proteomes" id="UP000807159">
    <property type="component" value="Chromosome 11"/>
</dbReference>
<evidence type="ECO:0000313" key="1">
    <source>
        <dbReference type="EMBL" id="KAH8493352.1"/>
    </source>
</evidence>
<reference evidence="1" key="1">
    <citation type="journal article" date="2021" name="J. Hered.">
        <title>Genome Assembly of Salicaceae Populus deltoides (Eastern Cottonwood) I-69 Based on Nanopore Sequencing and Hi-C Technologies.</title>
        <authorList>
            <person name="Bai S."/>
            <person name="Wu H."/>
            <person name="Zhang J."/>
            <person name="Pan Z."/>
            <person name="Zhao W."/>
            <person name="Li Z."/>
            <person name="Tong C."/>
        </authorList>
    </citation>
    <scope>NUCLEOTIDE SEQUENCE</scope>
    <source>
        <tissue evidence="1">Leaf</tissue>
    </source>
</reference>
<dbReference type="EMBL" id="JACEGQ020000011">
    <property type="protein sequence ID" value="KAH8493352.1"/>
    <property type="molecule type" value="Genomic_DNA"/>
</dbReference>
<gene>
    <name evidence="1" type="ORF">H0E87_020178</name>
</gene>
<keyword evidence="2" id="KW-1185">Reference proteome</keyword>
<accession>A0A8T2XKN3</accession>
<comment type="caution">
    <text evidence="1">The sequence shown here is derived from an EMBL/GenBank/DDBJ whole genome shotgun (WGS) entry which is preliminary data.</text>
</comment>
<name>A0A8T2XKN3_POPDE</name>
<organism evidence="1 2">
    <name type="scientific">Populus deltoides</name>
    <name type="common">Eastern poplar</name>
    <name type="synonym">Eastern cottonwood</name>
    <dbReference type="NCBI Taxonomy" id="3696"/>
    <lineage>
        <taxon>Eukaryota</taxon>
        <taxon>Viridiplantae</taxon>
        <taxon>Streptophyta</taxon>
        <taxon>Embryophyta</taxon>
        <taxon>Tracheophyta</taxon>
        <taxon>Spermatophyta</taxon>
        <taxon>Magnoliopsida</taxon>
        <taxon>eudicotyledons</taxon>
        <taxon>Gunneridae</taxon>
        <taxon>Pentapetalae</taxon>
        <taxon>rosids</taxon>
        <taxon>fabids</taxon>
        <taxon>Malpighiales</taxon>
        <taxon>Salicaceae</taxon>
        <taxon>Saliceae</taxon>
        <taxon>Populus</taxon>
    </lineage>
</organism>
<dbReference type="AlphaFoldDB" id="A0A8T2XKN3"/>
<proteinExistence type="predicted"/>
<protein>
    <submittedName>
        <fullName evidence="1">Uncharacterized protein</fullName>
    </submittedName>
</protein>